<protein>
    <submittedName>
        <fullName evidence="1">Uncharacterized protein</fullName>
    </submittedName>
</protein>
<reference evidence="2" key="1">
    <citation type="submission" date="2016-10" db="EMBL/GenBank/DDBJ databases">
        <authorList>
            <person name="Varghese N."/>
            <person name="Submissions S."/>
        </authorList>
    </citation>
    <scope>NUCLEOTIDE SEQUENCE [LARGE SCALE GENOMIC DNA]</scope>
    <source>
        <strain evidence="2">DSM 241</strain>
    </source>
</reference>
<organism evidence="1 2">
    <name type="scientific">Ectothiorhodospira marina</name>
    <dbReference type="NCBI Taxonomy" id="1396821"/>
    <lineage>
        <taxon>Bacteria</taxon>
        <taxon>Pseudomonadati</taxon>
        <taxon>Pseudomonadota</taxon>
        <taxon>Gammaproteobacteria</taxon>
        <taxon>Chromatiales</taxon>
        <taxon>Ectothiorhodospiraceae</taxon>
        <taxon>Ectothiorhodospira</taxon>
    </lineage>
</organism>
<keyword evidence="2" id="KW-1185">Reference proteome</keyword>
<proteinExistence type="predicted"/>
<evidence type="ECO:0000313" key="2">
    <source>
        <dbReference type="Proteomes" id="UP000199256"/>
    </source>
</evidence>
<accession>A0A1H7LWY9</accession>
<dbReference type="EMBL" id="FOAA01000008">
    <property type="protein sequence ID" value="SEL03454.1"/>
    <property type="molecule type" value="Genomic_DNA"/>
</dbReference>
<evidence type="ECO:0000313" key="1">
    <source>
        <dbReference type="EMBL" id="SEL03454.1"/>
    </source>
</evidence>
<sequence length="34" mass="3675">MMTATQSAVPDGVFRVGLSILRPRHMIAAHLARA</sequence>
<dbReference type="STRING" id="1396821.SAMN05444515_10870"/>
<dbReference type="Proteomes" id="UP000199256">
    <property type="component" value="Unassembled WGS sequence"/>
</dbReference>
<name>A0A1H7LWY9_9GAMM</name>
<gene>
    <name evidence="1" type="ORF">SAMN05444515_10870</name>
</gene>
<dbReference type="AlphaFoldDB" id="A0A1H7LWY9"/>